<dbReference type="Pfam" id="PF08532">
    <property type="entry name" value="Glyco_hydro_42M"/>
    <property type="match status" value="1"/>
</dbReference>
<dbReference type="Proteomes" id="UP000029864">
    <property type="component" value="Unassembled WGS sequence"/>
</dbReference>
<evidence type="ECO:0000256" key="1">
    <source>
        <dbReference type="ARBA" id="ARBA00001412"/>
    </source>
</evidence>
<evidence type="ECO:0000259" key="12">
    <source>
        <dbReference type="Pfam" id="PF08533"/>
    </source>
</evidence>
<evidence type="ECO:0000256" key="8">
    <source>
        <dbReference type="PIRSR" id="PIRSR001084-2"/>
    </source>
</evidence>
<protein>
    <recommendedName>
        <fullName evidence="3 6">Beta-galactosidase</fullName>
        <shortName evidence="6">Beta-gal</shortName>
        <ecNumber evidence="3 6">3.2.1.23</ecNumber>
    </recommendedName>
</protein>
<feature type="domain" description="Beta-galactosidase C-terminal" evidence="12">
    <location>
        <begin position="631"/>
        <end position="685"/>
    </location>
</feature>
<keyword evidence="15" id="KW-1185">Reference proteome</keyword>
<dbReference type="Proteomes" id="UP000561726">
    <property type="component" value="Unassembled WGS sequence"/>
</dbReference>
<accession>A0A099J9D0</accession>
<gene>
    <name evidence="14" type="ORF">BJ997_000586</name>
    <name evidence="13" type="ORF">GY21_10340</name>
</gene>
<dbReference type="PANTHER" id="PTHR36447">
    <property type="entry name" value="BETA-GALACTOSIDASE GANA"/>
    <property type="match status" value="1"/>
</dbReference>
<dbReference type="Gene3D" id="2.60.40.1180">
    <property type="entry name" value="Golgi alpha-mannosidase II"/>
    <property type="match status" value="1"/>
</dbReference>
<feature type="active site" description="Proton donor" evidence="7">
    <location>
        <position position="166"/>
    </location>
</feature>
<dbReference type="Gene3D" id="3.40.50.880">
    <property type="match status" value="1"/>
</dbReference>
<keyword evidence="9" id="KW-0479">Metal-binding</keyword>
<feature type="binding site" evidence="8">
    <location>
        <position position="165"/>
    </location>
    <ligand>
        <name>substrate</name>
    </ligand>
</feature>
<keyword evidence="9" id="KW-0862">Zinc</keyword>
<dbReference type="InterPro" id="IPR013529">
    <property type="entry name" value="Glyco_hydro_42_N"/>
</dbReference>
<dbReference type="CDD" id="cd03143">
    <property type="entry name" value="A4_beta-galactosidase_middle_domain"/>
    <property type="match status" value="1"/>
</dbReference>
<comment type="similarity">
    <text evidence="2 6">Belongs to the glycosyl hydrolase 42 family.</text>
</comment>
<keyword evidence="4 6" id="KW-0378">Hydrolase</keyword>
<feature type="binding site" evidence="9">
    <location>
        <position position="131"/>
    </location>
    <ligand>
        <name>Zn(2+)</name>
        <dbReference type="ChEBI" id="CHEBI:29105"/>
    </ligand>
</feature>
<keyword evidence="5 6" id="KW-0326">Glycosidase</keyword>
<feature type="domain" description="Glycoside hydrolase family 42 N-terminal" evidence="10">
    <location>
        <begin position="30"/>
        <end position="400"/>
    </location>
</feature>
<evidence type="ECO:0000256" key="9">
    <source>
        <dbReference type="PIRSR" id="PIRSR001084-3"/>
    </source>
</evidence>
<dbReference type="InterPro" id="IPR013780">
    <property type="entry name" value="Glyco_hydro_b"/>
</dbReference>
<dbReference type="InterPro" id="IPR003476">
    <property type="entry name" value="Glyco_hydro_42"/>
</dbReference>
<feature type="binding site" evidence="8">
    <location>
        <position position="331"/>
    </location>
    <ligand>
        <name>substrate</name>
    </ligand>
</feature>
<dbReference type="eggNOG" id="COG1874">
    <property type="taxonomic scope" value="Bacteria"/>
</dbReference>
<sequence>MTTPSITQVESDRATRATPFVQSGISYGCDYNPEQWGPEVWADDVLLMQQAGVDLVAINIFGWSSLEPRQGEYDFTLLDTVIELLHAHGIRVNLGTGTSSPPPWLTTAHPEILPQAEDGTTRYSGGRQAWCPSSPVFREHALRLVEQVARRYGAHPAVALWHVSNELGCHNALCYDDDTAAAFRVWLEARYGSIAALNDAWGTSFWSQRYGAWAEVHTPRLTLSSRNPGQVLDFHRFSSDELLDYYRAEESVIRRHSRVPVTTNFMVTAHIRNLDYWSWASKVDIVANDHYLDHRLNDPTTELAFAADLSRGLADGGAWLLMEQATSAVNWQPLNVAKNQGEMTRNSLSHVARGAEAVCFFQWRASQQGSEKFHSALVPHAGTDSALWREVVQLGATLDRLNEVIGTRVVADTAIVFSWEAWWAGDNESRPSVSVTYLDQVHAAYTALHRLGVTVDIVSPDADLSGYRLVVVPALYLVTDSQADRIAAFVAMGGHALVTFYSGIVDEDDRVRLGGYPGAFRTLLGITVEEFAPIAPELAVRLTATAGTTLTERATGTLWSERLHLAGAEAVARYAEGPLTDVPAITRNIHGDGAAWYLATAPDPATYRDLMRTITATAGVTAAGPENDGLLEVVRRIGDERSYRFIINHGNTDRELDAHGVELITGTDISRSLCVPAGAVRVIREDIVS</sequence>
<dbReference type="Pfam" id="PF08533">
    <property type="entry name" value="Glyco_hydro_42C"/>
    <property type="match status" value="1"/>
</dbReference>
<evidence type="ECO:0000259" key="10">
    <source>
        <dbReference type="Pfam" id="PF02449"/>
    </source>
</evidence>
<feature type="domain" description="Beta-galactosidase trimerisation" evidence="11">
    <location>
        <begin position="411"/>
        <end position="620"/>
    </location>
</feature>
<dbReference type="PANTHER" id="PTHR36447:SF1">
    <property type="entry name" value="BETA-GALACTOSIDASE GANA"/>
    <property type="match status" value="1"/>
</dbReference>
<evidence type="ECO:0000256" key="3">
    <source>
        <dbReference type="ARBA" id="ARBA00012756"/>
    </source>
</evidence>
<dbReference type="InterPro" id="IPR013738">
    <property type="entry name" value="Beta_galactosidase_Trimer"/>
</dbReference>
<comment type="caution">
    <text evidence="13">The sequence shown here is derived from an EMBL/GenBank/DDBJ whole genome shotgun (WGS) entry which is preliminary data.</text>
</comment>
<dbReference type="GO" id="GO:0004565">
    <property type="term" value="F:beta-galactosidase activity"/>
    <property type="evidence" value="ECO:0007669"/>
    <property type="project" value="UniProtKB-EC"/>
</dbReference>
<feature type="active site" description="Nucleophile" evidence="7">
    <location>
        <position position="323"/>
    </location>
</feature>
<dbReference type="Gene3D" id="3.20.20.80">
    <property type="entry name" value="Glycosidases"/>
    <property type="match status" value="1"/>
</dbReference>
<evidence type="ECO:0000256" key="2">
    <source>
        <dbReference type="ARBA" id="ARBA00005940"/>
    </source>
</evidence>
<dbReference type="SUPFAM" id="SSF51445">
    <property type="entry name" value="(Trans)glycosidases"/>
    <property type="match status" value="1"/>
</dbReference>
<evidence type="ECO:0000256" key="5">
    <source>
        <dbReference type="ARBA" id="ARBA00023295"/>
    </source>
</evidence>
<dbReference type="OrthoDB" id="9800974at2"/>
<evidence type="ECO:0000259" key="11">
    <source>
        <dbReference type="Pfam" id="PF08532"/>
    </source>
</evidence>
<evidence type="ECO:0000313" key="14">
    <source>
        <dbReference type="EMBL" id="MBB5640038.1"/>
    </source>
</evidence>
<organism evidence="13 15">
    <name type="scientific">Cryobacterium roopkundense</name>
    <dbReference type="NCBI Taxonomy" id="1001240"/>
    <lineage>
        <taxon>Bacteria</taxon>
        <taxon>Bacillati</taxon>
        <taxon>Actinomycetota</taxon>
        <taxon>Actinomycetes</taxon>
        <taxon>Micrococcales</taxon>
        <taxon>Microbacteriaceae</taxon>
        <taxon>Cryobacterium</taxon>
    </lineage>
</organism>
<dbReference type="EMBL" id="JPXF01000038">
    <property type="protein sequence ID" value="KGJ74665.1"/>
    <property type="molecule type" value="Genomic_DNA"/>
</dbReference>
<dbReference type="GO" id="GO:0006012">
    <property type="term" value="P:galactose metabolic process"/>
    <property type="evidence" value="ECO:0007669"/>
    <property type="project" value="InterPro"/>
</dbReference>
<dbReference type="GO" id="GO:0046872">
    <property type="term" value="F:metal ion binding"/>
    <property type="evidence" value="ECO:0007669"/>
    <property type="project" value="UniProtKB-KW"/>
</dbReference>
<reference evidence="14 16" key="2">
    <citation type="submission" date="2020-08" db="EMBL/GenBank/DDBJ databases">
        <title>Sequencing the genomes of 1000 actinobacteria strains.</title>
        <authorList>
            <person name="Klenk H.-P."/>
        </authorList>
    </citation>
    <scope>NUCLEOTIDE SEQUENCE [LARGE SCALE GENOMIC DNA]</scope>
    <source>
        <strain evidence="14 16">DSM 21065</strain>
    </source>
</reference>
<dbReference type="InterPro" id="IPR013739">
    <property type="entry name" value="Beta_galactosidase_C"/>
</dbReference>
<evidence type="ECO:0000313" key="15">
    <source>
        <dbReference type="Proteomes" id="UP000029864"/>
    </source>
</evidence>
<feature type="binding site" evidence="8">
    <location>
        <position position="127"/>
    </location>
    <ligand>
        <name>substrate</name>
    </ligand>
</feature>
<dbReference type="Pfam" id="PF02449">
    <property type="entry name" value="Glyco_hydro_42"/>
    <property type="match status" value="1"/>
</dbReference>
<reference evidence="13 15" key="1">
    <citation type="submission" date="2014-08" db="EMBL/GenBank/DDBJ databases">
        <authorList>
            <person name="Sisinthy S."/>
        </authorList>
    </citation>
    <scope>NUCLEOTIDE SEQUENCE [LARGE SCALE GENOMIC DNA]</scope>
    <source>
        <strain evidence="13 15">RuG17</strain>
    </source>
</reference>
<evidence type="ECO:0000256" key="4">
    <source>
        <dbReference type="ARBA" id="ARBA00022801"/>
    </source>
</evidence>
<feature type="binding site" evidence="9">
    <location>
        <position position="174"/>
    </location>
    <ligand>
        <name>Zn(2+)</name>
        <dbReference type="ChEBI" id="CHEBI:29105"/>
    </ligand>
</feature>
<evidence type="ECO:0000256" key="7">
    <source>
        <dbReference type="PIRSR" id="PIRSR001084-1"/>
    </source>
</evidence>
<dbReference type="RefSeq" id="WP_084141210.1">
    <property type="nucleotide sequence ID" value="NZ_JACHBQ010000001.1"/>
</dbReference>
<proteinExistence type="inferred from homology"/>
<evidence type="ECO:0000313" key="13">
    <source>
        <dbReference type="EMBL" id="KGJ74665.1"/>
    </source>
</evidence>
<dbReference type="InterPro" id="IPR029062">
    <property type="entry name" value="Class_I_gatase-like"/>
</dbReference>
<dbReference type="EMBL" id="JACHBQ010000001">
    <property type="protein sequence ID" value="MBB5640038.1"/>
    <property type="molecule type" value="Genomic_DNA"/>
</dbReference>
<dbReference type="PIRSF" id="PIRSF001084">
    <property type="entry name" value="B-galactosidase"/>
    <property type="match status" value="1"/>
</dbReference>
<evidence type="ECO:0000313" key="16">
    <source>
        <dbReference type="Proteomes" id="UP000561726"/>
    </source>
</evidence>
<dbReference type="GO" id="GO:0009341">
    <property type="term" value="C:beta-galactosidase complex"/>
    <property type="evidence" value="ECO:0007669"/>
    <property type="project" value="InterPro"/>
</dbReference>
<dbReference type="SUPFAM" id="SSF52317">
    <property type="entry name" value="Class I glutamine amidotransferase-like"/>
    <property type="match status" value="1"/>
</dbReference>
<evidence type="ECO:0000256" key="6">
    <source>
        <dbReference type="PIRNR" id="PIRNR001084"/>
    </source>
</evidence>
<dbReference type="InterPro" id="IPR017853">
    <property type="entry name" value="GH"/>
</dbReference>
<name>A0A099J9D0_9MICO</name>
<dbReference type="STRING" id="1001240.GY21_10340"/>
<comment type="catalytic activity">
    <reaction evidence="1 6">
        <text>Hydrolysis of terminal non-reducing beta-D-galactose residues in beta-D-galactosides.</text>
        <dbReference type="EC" id="3.2.1.23"/>
    </reaction>
</comment>
<dbReference type="AlphaFoldDB" id="A0A099J9D0"/>
<dbReference type="EC" id="3.2.1.23" evidence="3 6"/>